<dbReference type="AlphaFoldDB" id="A0A0D9XQH0"/>
<dbReference type="EnsemblPlants" id="LPERR11G06450.5">
    <property type="protein sequence ID" value="LPERR11G06450.5"/>
    <property type="gene ID" value="LPERR11G06450"/>
</dbReference>
<name>A0A0D9XQH0_9ORYZ</name>
<reference evidence="1 2" key="1">
    <citation type="submission" date="2012-08" db="EMBL/GenBank/DDBJ databases">
        <title>Oryza genome evolution.</title>
        <authorList>
            <person name="Wing R.A."/>
        </authorList>
    </citation>
    <scope>NUCLEOTIDE SEQUENCE</scope>
</reference>
<dbReference type="HOGENOM" id="CLU_1654669_0_0_1"/>
<organism evidence="1 2">
    <name type="scientific">Leersia perrieri</name>
    <dbReference type="NCBI Taxonomy" id="77586"/>
    <lineage>
        <taxon>Eukaryota</taxon>
        <taxon>Viridiplantae</taxon>
        <taxon>Streptophyta</taxon>
        <taxon>Embryophyta</taxon>
        <taxon>Tracheophyta</taxon>
        <taxon>Spermatophyta</taxon>
        <taxon>Magnoliopsida</taxon>
        <taxon>Liliopsida</taxon>
        <taxon>Poales</taxon>
        <taxon>Poaceae</taxon>
        <taxon>BOP clade</taxon>
        <taxon>Oryzoideae</taxon>
        <taxon>Oryzeae</taxon>
        <taxon>Oryzinae</taxon>
        <taxon>Leersia</taxon>
    </lineage>
</organism>
<dbReference type="Proteomes" id="UP000032180">
    <property type="component" value="Chromosome 11"/>
</dbReference>
<evidence type="ECO:0000313" key="2">
    <source>
        <dbReference type="Proteomes" id="UP000032180"/>
    </source>
</evidence>
<proteinExistence type="predicted"/>
<reference evidence="2" key="2">
    <citation type="submission" date="2013-12" db="EMBL/GenBank/DDBJ databases">
        <authorList>
            <person name="Yu Y."/>
            <person name="Lee S."/>
            <person name="de Baynast K."/>
            <person name="Wissotski M."/>
            <person name="Liu L."/>
            <person name="Talag J."/>
            <person name="Goicoechea J."/>
            <person name="Angelova A."/>
            <person name="Jetty R."/>
            <person name="Kudrna D."/>
            <person name="Golser W."/>
            <person name="Rivera L."/>
            <person name="Zhang J."/>
            <person name="Wing R."/>
        </authorList>
    </citation>
    <scope>NUCLEOTIDE SEQUENCE</scope>
</reference>
<reference evidence="1" key="3">
    <citation type="submission" date="2015-04" db="UniProtKB">
        <authorList>
            <consortium name="EnsemblPlants"/>
        </authorList>
    </citation>
    <scope>IDENTIFICATION</scope>
</reference>
<dbReference type="Gramene" id="LPERR11G06450.5">
    <property type="protein sequence ID" value="LPERR11G06450.5"/>
    <property type="gene ID" value="LPERR11G06450"/>
</dbReference>
<keyword evidence="2" id="KW-1185">Reference proteome</keyword>
<protein>
    <submittedName>
        <fullName evidence="1">Uncharacterized protein</fullName>
    </submittedName>
</protein>
<evidence type="ECO:0000313" key="1">
    <source>
        <dbReference type="EnsemblPlants" id="LPERR11G06450.5"/>
    </source>
</evidence>
<accession>A0A0D9XQH0</accession>
<sequence length="160" mass="17505">MEGSSPAPGKTSSAMVFWGESEVERVSEVRESSGRLGAWRTRGCVFLHDMASGSEMGGLQRNGDQVSSLVVQALKKQAQFLFPSHLARRFCPVTAFRSIDAHGRRLATSQVWSQVAHRWPVIEVLGDLPLPPHISLEGRAAANSFRSRRCGFANQKDAGL</sequence>